<keyword evidence="1" id="KW-1133">Transmembrane helix</keyword>
<sequence>MRLQLWHITTAAVLVAILVGLVWLGLRIVREWRRGRDEGSSRG</sequence>
<evidence type="ECO:0000313" key="3">
    <source>
        <dbReference type="Proteomes" id="UP000297318"/>
    </source>
</evidence>
<dbReference type="Proteomes" id="UP000297318">
    <property type="component" value="Unassembled WGS sequence"/>
</dbReference>
<proteinExistence type="predicted"/>
<evidence type="ECO:0000256" key="1">
    <source>
        <dbReference type="SAM" id="Phobius"/>
    </source>
</evidence>
<reference evidence="2 3" key="1">
    <citation type="submission" date="2018-11" db="EMBL/GenBank/DDBJ databases">
        <title>Complete genome sequencing of the Actinobacteria Serinibacter sp. K3-2.</title>
        <authorList>
            <person name="Rakitin A.L."/>
            <person name="Beletsky A.V."/>
            <person name="Mardanov A.V."/>
            <person name="Ravin N.V."/>
            <person name="Gromova A.S."/>
            <person name="Filippova S.N."/>
            <person name="Gal'Chenko V.F."/>
        </authorList>
    </citation>
    <scope>NUCLEOTIDE SEQUENCE [LARGE SCALE GENOMIC DNA]</scope>
    <source>
        <strain evidence="2 3">K3-2</strain>
    </source>
</reference>
<evidence type="ECO:0000313" key="2">
    <source>
        <dbReference type="EMBL" id="TGO04440.1"/>
    </source>
</evidence>
<dbReference type="EMBL" id="RHPJ01000003">
    <property type="protein sequence ID" value="TGO04440.1"/>
    <property type="molecule type" value="Genomic_DNA"/>
</dbReference>
<feature type="transmembrane region" description="Helical" evidence="1">
    <location>
        <begin position="6"/>
        <end position="26"/>
    </location>
</feature>
<dbReference type="AlphaFoldDB" id="A0A4Z1DZI9"/>
<keyword evidence="1" id="KW-0812">Transmembrane</keyword>
<dbReference type="RefSeq" id="WP_269846137.1">
    <property type="nucleotide sequence ID" value="NZ_RHPJ01000003.1"/>
</dbReference>
<keyword evidence="3" id="KW-1185">Reference proteome</keyword>
<accession>A0A4Z1DZI9</accession>
<keyword evidence="1" id="KW-0472">Membrane</keyword>
<comment type="caution">
    <text evidence="2">The sequence shown here is derived from an EMBL/GenBank/DDBJ whole genome shotgun (WGS) entry which is preliminary data.</text>
</comment>
<organism evidence="2 3">
    <name type="scientific">Serinibacter arcticus</name>
    <dbReference type="NCBI Taxonomy" id="1655435"/>
    <lineage>
        <taxon>Bacteria</taxon>
        <taxon>Bacillati</taxon>
        <taxon>Actinomycetota</taxon>
        <taxon>Actinomycetes</taxon>
        <taxon>Micrococcales</taxon>
        <taxon>Beutenbergiaceae</taxon>
        <taxon>Serinibacter</taxon>
    </lineage>
</organism>
<name>A0A4Z1DZI9_9MICO</name>
<gene>
    <name evidence="2" type="ORF">SERN_2033</name>
</gene>
<protein>
    <submittedName>
        <fullName evidence="2">Uncharacterized protein</fullName>
    </submittedName>
</protein>